<dbReference type="InterPro" id="IPR004104">
    <property type="entry name" value="Gfo/Idh/MocA-like_OxRdtase_C"/>
</dbReference>
<dbReference type="Gene3D" id="3.40.50.720">
    <property type="entry name" value="NAD(P)-binding Rossmann-like Domain"/>
    <property type="match status" value="1"/>
</dbReference>
<dbReference type="Pfam" id="PF01408">
    <property type="entry name" value="GFO_IDH_MocA"/>
    <property type="match status" value="1"/>
</dbReference>
<dbReference type="InterPro" id="IPR036291">
    <property type="entry name" value="NAD(P)-bd_dom_sf"/>
</dbReference>
<dbReference type="KEGG" id="eae:EAE_16150"/>
<accession>A0A0H3FR99</accession>
<name>A0A0H3FR99_KLEAK</name>
<dbReference type="Pfam" id="PF02894">
    <property type="entry name" value="GFO_IDH_MocA_C"/>
    <property type="match status" value="1"/>
</dbReference>
<dbReference type="RefSeq" id="WP_015705009.1">
    <property type="nucleotide sequence ID" value="NC_015663.1"/>
</dbReference>
<dbReference type="eggNOG" id="COG0673">
    <property type="taxonomic scope" value="Bacteria"/>
</dbReference>
<dbReference type="PANTHER" id="PTHR43249:SF1">
    <property type="entry name" value="D-GLUCOSIDE 3-DEHYDROGENASE"/>
    <property type="match status" value="1"/>
</dbReference>
<dbReference type="InterPro" id="IPR000683">
    <property type="entry name" value="Gfo/Idh/MocA-like_OxRdtase_N"/>
</dbReference>
<evidence type="ECO:0000259" key="2">
    <source>
        <dbReference type="Pfam" id="PF02894"/>
    </source>
</evidence>
<feature type="domain" description="Gfo/Idh/MocA-like oxidoreductase C-terminal" evidence="2">
    <location>
        <begin position="144"/>
        <end position="373"/>
    </location>
</feature>
<evidence type="ECO:0000313" key="3">
    <source>
        <dbReference type="EMBL" id="AEG98141.1"/>
    </source>
</evidence>
<dbReference type="GO" id="GO:0000166">
    <property type="term" value="F:nucleotide binding"/>
    <property type="evidence" value="ECO:0007669"/>
    <property type="project" value="InterPro"/>
</dbReference>
<protein>
    <submittedName>
        <fullName evidence="3">Oxidoreductase</fullName>
    </submittedName>
</protein>
<dbReference type="OrthoDB" id="9774191at2"/>
<dbReference type="HOGENOM" id="CLU_023194_1_4_6"/>
<evidence type="ECO:0000259" key="1">
    <source>
        <dbReference type="Pfam" id="PF01408"/>
    </source>
</evidence>
<dbReference type="SUPFAM" id="SSF51735">
    <property type="entry name" value="NAD(P)-binding Rossmann-fold domains"/>
    <property type="match status" value="1"/>
</dbReference>
<dbReference type="Proteomes" id="UP000008881">
    <property type="component" value="Chromosome"/>
</dbReference>
<dbReference type="InterPro" id="IPR052515">
    <property type="entry name" value="Gfo/Idh/MocA_Oxidoreductase"/>
</dbReference>
<dbReference type="SUPFAM" id="SSF55347">
    <property type="entry name" value="Glyceraldehyde-3-phosphate dehydrogenase-like, C-terminal domain"/>
    <property type="match status" value="1"/>
</dbReference>
<evidence type="ECO:0000313" key="4">
    <source>
        <dbReference type="Proteomes" id="UP000008881"/>
    </source>
</evidence>
<dbReference type="EMBL" id="CP002824">
    <property type="protein sequence ID" value="AEG98141.1"/>
    <property type="molecule type" value="Genomic_DNA"/>
</dbReference>
<dbReference type="Gene3D" id="3.30.360.10">
    <property type="entry name" value="Dihydrodipicolinate Reductase, domain 2"/>
    <property type="match status" value="1"/>
</dbReference>
<dbReference type="PATRIC" id="fig|1028307.3.peg.3230"/>
<dbReference type="AlphaFoldDB" id="A0A0H3FR99"/>
<proteinExistence type="predicted"/>
<reference evidence="3 4" key="1">
    <citation type="journal article" date="2012" name="J. Bacteriol.">
        <title>Complete genome sequence of Enterobacter aerogenes KCTC 2190.</title>
        <authorList>
            <person name="Shin S.H."/>
            <person name="Kim S."/>
            <person name="Kim J.Y."/>
            <person name="Lee S."/>
            <person name="Um Y."/>
            <person name="Oh M.K."/>
            <person name="Kim Y.R."/>
            <person name="Lee J."/>
            <person name="Yang K.S."/>
        </authorList>
    </citation>
    <scope>NUCLEOTIDE SEQUENCE [LARGE SCALE GENOMIC DNA]</scope>
    <source>
        <strain evidence="3 4">KCTC 2190</strain>
    </source>
</reference>
<keyword evidence="4" id="KW-1185">Reference proteome</keyword>
<dbReference type="GeneID" id="93311416"/>
<sequence>MVKKLRIGIIGCGRIAVCKHFPAFEKAKDRVDLVAFCDIEVDRAIDAAAKFGIPGAKTYSDHHELLKDTSIDVVYILTPNNSHSPLTVDALEAGKHVLCEKPMAATTADAQKMLDAAKRTGKKLTIGYQNRFRKDVQILKQASAEGDLGEVYFAKAHAVRRKAVPTWGVFLDKEKQGGGPLIDIGTHALDIALWTMDNYKPKVVSGSVFHKMKDNYEGNLFGPWNPKTIDVEDSAFGFIKMENGATIFLEASWALNILKAREGQVTLCGTKAGAELVGDGAAAPTSAVDGTGSIVFNTARFGELVDIEPFVLGGPGPLDLGNEPFRVADAELAAFIDAIENDKEPVVTAEQAFIVTQVLEAIYKSAETGQAVEF</sequence>
<organism evidence="3 4">
    <name type="scientific">Klebsiella aerogenes (strain ATCC 13048 / DSM 30053 / CCUG 1429 / JCM 1235 / KCTC 2190 / NBRC 13534 / NCIMB 10102 / NCTC 10006 / CDC 819-56)</name>
    <name type="common">Enterobacter aerogenes</name>
    <dbReference type="NCBI Taxonomy" id="1028307"/>
    <lineage>
        <taxon>Bacteria</taxon>
        <taxon>Pseudomonadati</taxon>
        <taxon>Pseudomonadota</taxon>
        <taxon>Gammaproteobacteria</taxon>
        <taxon>Enterobacterales</taxon>
        <taxon>Enterobacteriaceae</taxon>
        <taxon>Klebsiella/Raoultella group</taxon>
        <taxon>Klebsiella</taxon>
    </lineage>
</organism>
<gene>
    <name evidence="3" type="ordered locus">EAE_16150</name>
</gene>
<dbReference type="PANTHER" id="PTHR43249">
    <property type="entry name" value="UDP-N-ACETYL-2-AMINO-2-DEOXY-D-GLUCURONATE OXIDASE"/>
    <property type="match status" value="1"/>
</dbReference>
<feature type="domain" description="Gfo/Idh/MocA-like oxidoreductase N-terminal" evidence="1">
    <location>
        <begin position="5"/>
        <end position="128"/>
    </location>
</feature>